<reference evidence="2" key="1">
    <citation type="journal article" date="2021" name="Nat. Commun.">
        <title>Genetic determinants of endophytism in the Arabidopsis root mycobiome.</title>
        <authorList>
            <person name="Mesny F."/>
            <person name="Miyauchi S."/>
            <person name="Thiergart T."/>
            <person name="Pickel B."/>
            <person name="Atanasova L."/>
            <person name="Karlsson M."/>
            <person name="Huettel B."/>
            <person name="Barry K.W."/>
            <person name="Haridas S."/>
            <person name="Chen C."/>
            <person name="Bauer D."/>
            <person name="Andreopoulos W."/>
            <person name="Pangilinan J."/>
            <person name="LaButti K."/>
            <person name="Riley R."/>
            <person name="Lipzen A."/>
            <person name="Clum A."/>
            <person name="Drula E."/>
            <person name="Henrissat B."/>
            <person name="Kohler A."/>
            <person name="Grigoriev I.V."/>
            <person name="Martin F.M."/>
            <person name="Hacquard S."/>
        </authorList>
    </citation>
    <scope>NUCLEOTIDE SEQUENCE</scope>
    <source>
        <strain evidence="2">MPI-SDFR-AT-0120</strain>
    </source>
</reference>
<organism evidence="2 3">
    <name type="scientific">Paraphoma chrysanthemicola</name>
    <dbReference type="NCBI Taxonomy" id="798071"/>
    <lineage>
        <taxon>Eukaryota</taxon>
        <taxon>Fungi</taxon>
        <taxon>Dikarya</taxon>
        <taxon>Ascomycota</taxon>
        <taxon>Pezizomycotina</taxon>
        <taxon>Dothideomycetes</taxon>
        <taxon>Pleosporomycetidae</taxon>
        <taxon>Pleosporales</taxon>
        <taxon>Pleosporineae</taxon>
        <taxon>Phaeosphaeriaceae</taxon>
        <taxon>Paraphoma</taxon>
    </lineage>
</organism>
<dbReference type="PANTHER" id="PTHR35394">
    <property type="entry name" value="DUF3176 DOMAIN-CONTAINING PROTEIN"/>
    <property type="match status" value="1"/>
</dbReference>
<protein>
    <submittedName>
        <fullName evidence="2">Uncharacterized protein</fullName>
    </submittedName>
</protein>
<keyword evidence="1" id="KW-1133">Transmembrane helix</keyword>
<comment type="caution">
    <text evidence="2">The sequence shown here is derived from an EMBL/GenBank/DDBJ whole genome shotgun (WGS) entry which is preliminary data.</text>
</comment>
<accession>A0A8K0R107</accession>
<dbReference type="PANTHER" id="PTHR35394:SF5">
    <property type="entry name" value="DUF3176 DOMAIN-CONTAINING PROTEIN"/>
    <property type="match status" value="1"/>
</dbReference>
<evidence type="ECO:0000256" key="1">
    <source>
        <dbReference type="SAM" id="Phobius"/>
    </source>
</evidence>
<evidence type="ECO:0000313" key="2">
    <source>
        <dbReference type="EMBL" id="KAH7082380.1"/>
    </source>
</evidence>
<dbReference type="Proteomes" id="UP000813461">
    <property type="component" value="Unassembled WGS sequence"/>
</dbReference>
<dbReference type="Pfam" id="PF11374">
    <property type="entry name" value="DUF3176"/>
    <property type="match status" value="1"/>
</dbReference>
<dbReference type="AlphaFoldDB" id="A0A8K0R107"/>
<feature type="non-terminal residue" evidence="2">
    <location>
        <position position="86"/>
    </location>
</feature>
<keyword evidence="1" id="KW-0472">Membrane</keyword>
<dbReference type="OrthoDB" id="3795586at2759"/>
<feature type="transmembrane region" description="Helical" evidence="1">
    <location>
        <begin position="41"/>
        <end position="66"/>
    </location>
</feature>
<gene>
    <name evidence="2" type="ORF">FB567DRAFT_424763</name>
</gene>
<keyword evidence="1" id="KW-0812">Transmembrane</keyword>
<name>A0A8K0R107_9PLEO</name>
<keyword evidence="3" id="KW-1185">Reference proteome</keyword>
<sequence length="86" mass="9238">ELISYSLAVFTLLAIVILLAVYDGTPSPVNGGNTPNSMVAFAATLLKISLTVPVTSCICQLTWVLLHMRFKSLHDVVTYDTTGRGP</sequence>
<proteinExistence type="predicted"/>
<dbReference type="EMBL" id="JAGMVJ010000014">
    <property type="protein sequence ID" value="KAH7082380.1"/>
    <property type="molecule type" value="Genomic_DNA"/>
</dbReference>
<feature type="non-terminal residue" evidence="2">
    <location>
        <position position="1"/>
    </location>
</feature>
<evidence type="ECO:0000313" key="3">
    <source>
        <dbReference type="Proteomes" id="UP000813461"/>
    </source>
</evidence>
<dbReference type="InterPro" id="IPR021514">
    <property type="entry name" value="DUF3176"/>
</dbReference>